<organism evidence="6 7">
    <name type="scientific">Pelagibacterium nitratireducens</name>
    <dbReference type="NCBI Taxonomy" id="1046114"/>
    <lineage>
        <taxon>Bacteria</taxon>
        <taxon>Pseudomonadati</taxon>
        <taxon>Pseudomonadota</taxon>
        <taxon>Alphaproteobacteria</taxon>
        <taxon>Hyphomicrobiales</taxon>
        <taxon>Devosiaceae</taxon>
        <taxon>Pelagibacterium</taxon>
    </lineage>
</organism>
<dbReference type="Proteomes" id="UP001369958">
    <property type="component" value="Chromosome"/>
</dbReference>
<dbReference type="EMBL" id="CP146275">
    <property type="protein sequence ID" value="WWT33109.1"/>
    <property type="molecule type" value="Genomic_DNA"/>
</dbReference>
<accession>A0ABZ2HZT7</accession>
<evidence type="ECO:0000313" key="7">
    <source>
        <dbReference type="Proteomes" id="UP001369958"/>
    </source>
</evidence>
<dbReference type="InterPro" id="IPR023352">
    <property type="entry name" value="MAPEG-like_dom_sf"/>
</dbReference>
<keyword evidence="3 5" id="KW-1133">Transmembrane helix</keyword>
<dbReference type="SUPFAM" id="SSF161084">
    <property type="entry name" value="MAPEG domain-like"/>
    <property type="match status" value="1"/>
</dbReference>
<dbReference type="Pfam" id="PF01124">
    <property type="entry name" value="MAPEG"/>
    <property type="match status" value="1"/>
</dbReference>
<evidence type="ECO:0000313" key="6">
    <source>
        <dbReference type="EMBL" id="WWT33109.1"/>
    </source>
</evidence>
<feature type="transmembrane region" description="Helical" evidence="5">
    <location>
        <begin position="6"/>
        <end position="26"/>
    </location>
</feature>
<name>A0ABZ2HZT7_9HYPH</name>
<protein>
    <submittedName>
        <fullName evidence="6">MAPEG family protein</fullName>
    </submittedName>
</protein>
<dbReference type="InterPro" id="IPR001129">
    <property type="entry name" value="Membr-assoc_MAPEG"/>
</dbReference>
<dbReference type="RefSeq" id="WP_338608533.1">
    <property type="nucleotide sequence ID" value="NZ_CP146275.1"/>
</dbReference>
<evidence type="ECO:0000256" key="3">
    <source>
        <dbReference type="ARBA" id="ARBA00022989"/>
    </source>
</evidence>
<feature type="transmembrane region" description="Helical" evidence="5">
    <location>
        <begin position="63"/>
        <end position="81"/>
    </location>
</feature>
<comment type="subcellular location">
    <subcellularLocation>
        <location evidence="1">Membrane</location>
    </subcellularLocation>
</comment>
<gene>
    <name evidence="6" type="ORF">V6617_01130</name>
</gene>
<evidence type="ECO:0000256" key="2">
    <source>
        <dbReference type="ARBA" id="ARBA00022692"/>
    </source>
</evidence>
<evidence type="ECO:0000256" key="4">
    <source>
        <dbReference type="ARBA" id="ARBA00023136"/>
    </source>
</evidence>
<dbReference type="Gene3D" id="1.20.120.550">
    <property type="entry name" value="Membrane associated eicosanoid/glutathione metabolism-like domain"/>
    <property type="match status" value="1"/>
</dbReference>
<evidence type="ECO:0000256" key="5">
    <source>
        <dbReference type="SAM" id="Phobius"/>
    </source>
</evidence>
<keyword evidence="4 5" id="KW-0472">Membrane</keyword>
<keyword evidence="7" id="KW-1185">Reference proteome</keyword>
<proteinExistence type="predicted"/>
<reference evidence="6 7" key="1">
    <citation type="submission" date="2024-02" db="EMBL/GenBank/DDBJ databases">
        <title>Complete genome sequence of Pelagibacterium nitratireducens ZH15.</title>
        <authorList>
            <person name="Zhao L.H."/>
        </authorList>
    </citation>
    <scope>NUCLEOTIDE SEQUENCE [LARGE SCALE GENOMIC DNA]</scope>
    <source>
        <strain evidence="6 7">ZH15</strain>
    </source>
</reference>
<keyword evidence="2 5" id="KW-0812">Transmembrane</keyword>
<dbReference type="PANTHER" id="PTHR35371:SF1">
    <property type="entry name" value="BLR7753 PROTEIN"/>
    <property type="match status" value="1"/>
</dbReference>
<dbReference type="PANTHER" id="PTHR35371">
    <property type="entry name" value="INNER MEMBRANE PROTEIN"/>
    <property type="match status" value="1"/>
</dbReference>
<sequence length="129" mass="14012">MTFELWMVVGSVVLLFAQITIQALLLTAQLGSEYNASPRDEDRPLTGKAARAKRMLDNYLETYPAFIALALVVVVSGGSNWLTQGGAALYIVARIAYIPLYIQGIAYIRSLAYTVACLGLLVMLIGLVI</sequence>
<feature type="transmembrane region" description="Helical" evidence="5">
    <location>
        <begin position="111"/>
        <end position="128"/>
    </location>
</feature>
<evidence type="ECO:0000256" key="1">
    <source>
        <dbReference type="ARBA" id="ARBA00004370"/>
    </source>
</evidence>